<dbReference type="GO" id="GO:0051082">
    <property type="term" value="F:unfolded protein binding"/>
    <property type="evidence" value="ECO:0007669"/>
    <property type="project" value="TreeGrafter"/>
</dbReference>
<dbReference type="Proteomes" id="UP000184330">
    <property type="component" value="Unassembled WGS sequence"/>
</dbReference>
<dbReference type="InterPro" id="IPR039131">
    <property type="entry name" value="NDUFAF1"/>
</dbReference>
<comment type="similarity">
    <text evidence="1">Belongs to the CIA30 family.</text>
</comment>
<reference evidence="4 5" key="1">
    <citation type="submission" date="2016-03" db="EMBL/GenBank/DDBJ databases">
        <authorList>
            <person name="Ploux O."/>
        </authorList>
    </citation>
    <scope>NUCLEOTIDE SEQUENCE [LARGE SCALE GENOMIC DNA]</scope>
    <source>
        <strain evidence="4 5">UAMH 11012</strain>
    </source>
</reference>
<dbReference type="OrthoDB" id="426386at2759"/>
<dbReference type="Pfam" id="PF08547">
    <property type="entry name" value="CIA30"/>
    <property type="match status" value="1"/>
</dbReference>
<evidence type="ECO:0000313" key="4">
    <source>
        <dbReference type="EMBL" id="CZR61066.1"/>
    </source>
</evidence>
<dbReference type="PANTHER" id="PTHR13194">
    <property type="entry name" value="COMPLEX I INTERMEDIATE-ASSOCIATED PROTEIN 30"/>
    <property type="match status" value="1"/>
</dbReference>
<evidence type="ECO:0000256" key="1">
    <source>
        <dbReference type="ARBA" id="ARBA00007884"/>
    </source>
</evidence>
<keyword evidence="5" id="KW-1185">Reference proteome</keyword>
<proteinExistence type="inferred from homology"/>
<feature type="domain" description="NADH:ubiquinone oxidoreductase intermediate-associated protein 30" evidence="3">
    <location>
        <begin position="17"/>
        <end position="179"/>
    </location>
</feature>
<evidence type="ECO:0000259" key="3">
    <source>
        <dbReference type="Pfam" id="PF08547"/>
    </source>
</evidence>
<dbReference type="InterPro" id="IPR008979">
    <property type="entry name" value="Galactose-bd-like_sf"/>
</dbReference>
<name>A0A1L7X7S9_9HELO</name>
<dbReference type="STRING" id="576137.A0A1L7X7S9"/>
<evidence type="ECO:0000313" key="5">
    <source>
        <dbReference type="Proteomes" id="UP000184330"/>
    </source>
</evidence>
<organism evidence="4 5">
    <name type="scientific">Phialocephala subalpina</name>
    <dbReference type="NCBI Taxonomy" id="576137"/>
    <lineage>
        <taxon>Eukaryota</taxon>
        <taxon>Fungi</taxon>
        <taxon>Dikarya</taxon>
        <taxon>Ascomycota</taxon>
        <taxon>Pezizomycotina</taxon>
        <taxon>Leotiomycetes</taxon>
        <taxon>Helotiales</taxon>
        <taxon>Mollisiaceae</taxon>
        <taxon>Phialocephala</taxon>
        <taxon>Phialocephala fortinii species complex</taxon>
    </lineage>
</organism>
<feature type="region of interest" description="Disordered" evidence="2">
    <location>
        <begin position="193"/>
        <end position="216"/>
    </location>
</feature>
<dbReference type="PANTHER" id="PTHR13194:SF19">
    <property type="entry name" value="NAD(P)-BINDING ROSSMANN-FOLD SUPERFAMILY PROTEIN"/>
    <property type="match status" value="1"/>
</dbReference>
<dbReference type="EMBL" id="FJOG01000017">
    <property type="protein sequence ID" value="CZR61066.1"/>
    <property type="molecule type" value="Genomic_DNA"/>
</dbReference>
<protein>
    <recommendedName>
        <fullName evidence="3">NADH:ubiquinone oxidoreductase intermediate-associated protein 30 domain-containing protein</fullName>
    </recommendedName>
</protein>
<gene>
    <name evidence="4" type="ORF">PAC_10962</name>
</gene>
<dbReference type="InterPro" id="IPR013857">
    <property type="entry name" value="NADH-UbQ_OxRdtase-assoc_prot30"/>
</dbReference>
<accession>A0A1L7X7S9</accession>
<dbReference type="AlphaFoldDB" id="A0A1L7X7S9"/>
<sequence length="240" mass="27347">MTSIHTISLFDGDKPWSPLDWTSSDDRVRGGSSYSELACSPFSPTAIFKGNLDIETLGGAGFASQRTTGEGRNWDLSKYDGMVLDIEKADEMQYTLILKGELLPKSPNGREQSTISWEYDFKADKEGEKVYVQWEEFKATYRGREKKDAKPLDLKHVKRISLMMRSFFGTQKGDFSLSIRSISTFHKSADACEYHDNPNETSMSRPGNQPLDDEDGRRTLIGQDQGWFGWLFRLYTSNIY</sequence>
<dbReference type="GO" id="GO:0010257">
    <property type="term" value="P:NADH dehydrogenase complex assembly"/>
    <property type="evidence" value="ECO:0007669"/>
    <property type="project" value="TreeGrafter"/>
</dbReference>
<evidence type="ECO:0000256" key="2">
    <source>
        <dbReference type="SAM" id="MobiDB-lite"/>
    </source>
</evidence>
<dbReference type="SUPFAM" id="SSF49785">
    <property type="entry name" value="Galactose-binding domain-like"/>
    <property type="match status" value="1"/>
</dbReference>